<dbReference type="PANTHER" id="PTHR42921">
    <property type="entry name" value="ACETOACETYL-COA SYNTHETASE"/>
    <property type="match status" value="1"/>
</dbReference>
<evidence type="ECO:0000313" key="8">
    <source>
        <dbReference type="Proteomes" id="UP000239290"/>
    </source>
</evidence>
<gene>
    <name evidence="7" type="ORF">C5613_18840</name>
</gene>
<evidence type="ECO:0000256" key="4">
    <source>
        <dbReference type="ARBA" id="ARBA00022840"/>
    </source>
</evidence>
<accession>A0A2S8J8S5</accession>
<dbReference type="InterPro" id="IPR000873">
    <property type="entry name" value="AMP-dep_synth/lig_dom"/>
</dbReference>
<protein>
    <submittedName>
        <fullName evidence="7">Acetoacetate--CoA ligase</fullName>
    </submittedName>
</protein>
<evidence type="ECO:0000256" key="2">
    <source>
        <dbReference type="ARBA" id="ARBA00022598"/>
    </source>
</evidence>
<dbReference type="Gene3D" id="3.30.300.30">
    <property type="match status" value="1"/>
</dbReference>
<dbReference type="RefSeq" id="WP_105416563.1">
    <property type="nucleotide sequence ID" value="NZ_PUIO01000021.1"/>
</dbReference>
<dbReference type="GO" id="GO:0030729">
    <property type="term" value="F:acetoacetate-CoA ligase activity"/>
    <property type="evidence" value="ECO:0007669"/>
    <property type="project" value="InterPro"/>
</dbReference>
<keyword evidence="2 7" id="KW-0436">Ligase</keyword>
<dbReference type="InterPro" id="IPR045851">
    <property type="entry name" value="AMP-bd_C_sf"/>
</dbReference>
<dbReference type="GO" id="GO:0005524">
    <property type="term" value="F:ATP binding"/>
    <property type="evidence" value="ECO:0007669"/>
    <property type="project" value="UniProtKB-KW"/>
</dbReference>
<dbReference type="Gene3D" id="3.40.50.12780">
    <property type="entry name" value="N-terminal domain of ligase-like"/>
    <property type="match status" value="1"/>
</dbReference>
<keyword evidence="4" id="KW-0067">ATP-binding</keyword>
<evidence type="ECO:0000313" key="7">
    <source>
        <dbReference type="EMBL" id="PQP23405.1"/>
    </source>
</evidence>
<dbReference type="PANTHER" id="PTHR42921:SF1">
    <property type="entry name" value="ACETOACETYL-COA SYNTHETASE"/>
    <property type="match status" value="1"/>
</dbReference>
<comment type="similarity">
    <text evidence="1">Belongs to the ATP-dependent AMP-binding enzyme family.</text>
</comment>
<dbReference type="NCBIfam" id="TIGR01217">
    <property type="entry name" value="ac_ac_CoA_syn"/>
    <property type="match status" value="1"/>
</dbReference>
<dbReference type="Pfam" id="PF16177">
    <property type="entry name" value="ACAS_N"/>
    <property type="match status" value="1"/>
</dbReference>
<evidence type="ECO:0000259" key="5">
    <source>
        <dbReference type="Pfam" id="PF00501"/>
    </source>
</evidence>
<feature type="domain" description="AMP-dependent synthetase/ligase" evidence="5">
    <location>
        <begin position="111"/>
        <end position="484"/>
    </location>
</feature>
<feature type="domain" description="Acetyl-coenzyme A synthetase N-terminal" evidence="6">
    <location>
        <begin position="45"/>
        <end position="101"/>
    </location>
</feature>
<dbReference type="InterPro" id="IPR020845">
    <property type="entry name" value="AMP-binding_CS"/>
</dbReference>
<organism evidence="7 8">
    <name type="scientific">Rhodococcus opacus</name>
    <name type="common">Nocardia opaca</name>
    <dbReference type="NCBI Taxonomy" id="37919"/>
    <lineage>
        <taxon>Bacteria</taxon>
        <taxon>Bacillati</taxon>
        <taxon>Actinomycetota</taxon>
        <taxon>Actinomycetes</taxon>
        <taxon>Mycobacteriales</taxon>
        <taxon>Nocardiaceae</taxon>
        <taxon>Rhodococcus</taxon>
    </lineage>
</organism>
<dbReference type="EMBL" id="PUIO01000021">
    <property type="protein sequence ID" value="PQP23405.1"/>
    <property type="molecule type" value="Genomic_DNA"/>
</dbReference>
<dbReference type="InterPro" id="IPR042099">
    <property type="entry name" value="ANL_N_sf"/>
</dbReference>
<dbReference type="SUPFAM" id="SSF56801">
    <property type="entry name" value="Acetyl-CoA synthetase-like"/>
    <property type="match status" value="1"/>
</dbReference>
<dbReference type="InterPro" id="IPR032387">
    <property type="entry name" value="ACAS_N"/>
</dbReference>
<proteinExistence type="inferred from homology"/>
<name>A0A2S8J8S5_RHOOP</name>
<evidence type="ECO:0000259" key="6">
    <source>
        <dbReference type="Pfam" id="PF16177"/>
    </source>
</evidence>
<keyword evidence="3" id="KW-0547">Nucleotide-binding</keyword>
<evidence type="ECO:0000256" key="3">
    <source>
        <dbReference type="ARBA" id="ARBA00022741"/>
    </source>
</evidence>
<sequence>MKQHVSEATVPEVLWHPTAVASESNHMQAFRDWLAAERQVHLPDYQALWQWSVTDLAGFWTAVADFFEVRFHTHASDVIVDQQMPETVWFRGATLNYAEHALRAEEGKLDDDLAVIFEREDGHSDAISYGELRAQVGAVRAALVELGVGKGDRVVALAPNIPQTLIAFLATASLGAIWSSCSPDFGMSAVRDRFSQVSPTVLIAVDGYHYNGKQFDIRPTVTQLQSDLPSLLATIVVDYLGDDDPSAHNRPWRSWNEVLDRYAGSPVQFESVAFDHPLWILYSSGTTGLPKAIVHGHGGMLLEHLKAIGLHCDLGPRDRFFWFTTTGWMVWNFLASGLLVGSTIVLYDGSPTYPDFTVLWRLAERYRVKYFGTSPQFIDSCSREGLTPGDQYDLSALRTVGSTGAPLTEPGFRWLATAIGENVQIASVSGGTDVCTALVGASPDVPVWVGEIPCATLGAAVAVYDDSGRPVVGEVGELVVTKPMPAMPVCFWNDADGSRLRESYFDTYPRVWRHGDSALMTERGTFIVSGRSDSTLNRGGIRMGTSEFYRIVESCKGVLDSLVIDTSSVGTHGELLCFVVVAEGSALTDLTPSLAANLRKQLSPRHVPDRFIEIDEVPRTLSGKKVEVPIKKILNGADPEAAISFDALRNPQSLFPFVEAAAAHRAK</sequence>
<comment type="caution">
    <text evidence="7">The sequence shown here is derived from an EMBL/GenBank/DDBJ whole genome shotgun (WGS) entry which is preliminary data.</text>
</comment>
<dbReference type="GO" id="GO:0006629">
    <property type="term" value="P:lipid metabolic process"/>
    <property type="evidence" value="ECO:0007669"/>
    <property type="project" value="InterPro"/>
</dbReference>
<dbReference type="InterPro" id="IPR005914">
    <property type="entry name" value="Acac_CoA_synth"/>
</dbReference>
<reference evidence="8" key="1">
    <citation type="submission" date="2018-02" db="EMBL/GenBank/DDBJ databases">
        <title>Draft genome sequencing of Rhodococcus opacus KU647198.</title>
        <authorList>
            <person name="Zheng B.-X."/>
        </authorList>
    </citation>
    <scope>NUCLEOTIDE SEQUENCE [LARGE SCALE GENOMIC DNA]</scope>
    <source>
        <strain evidence="8">04-OD7</strain>
    </source>
</reference>
<dbReference type="Pfam" id="PF00501">
    <property type="entry name" value="AMP-binding"/>
    <property type="match status" value="1"/>
</dbReference>
<dbReference type="Proteomes" id="UP000239290">
    <property type="component" value="Unassembled WGS sequence"/>
</dbReference>
<evidence type="ECO:0000256" key="1">
    <source>
        <dbReference type="ARBA" id="ARBA00006432"/>
    </source>
</evidence>
<dbReference type="NCBIfam" id="NF002937">
    <property type="entry name" value="PRK03584.1"/>
    <property type="match status" value="1"/>
</dbReference>
<dbReference type="AlphaFoldDB" id="A0A2S8J8S5"/>
<dbReference type="PROSITE" id="PS00455">
    <property type="entry name" value="AMP_BINDING"/>
    <property type="match status" value="1"/>
</dbReference>